<dbReference type="KEGG" id="bpg:Bathy16g00890"/>
<keyword evidence="1" id="KW-1133">Transmembrane helix</keyword>
<keyword evidence="1" id="KW-0812">Transmembrane</keyword>
<feature type="transmembrane region" description="Helical" evidence="1">
    <location>
        <begin position="15"/>
        <end position="36"/>
    </location>
</feature>
<reference evidence="2 3" key="1">
    <citation type="submission" date="2011-10" db="EMBL/GenBank/DDBJ databases">
        <authorList>
            <person name="Genoscope - CEA"/>
        </authorList>
    </citation>
    <scope>NUCLEOTIDE SEQUENCE [LARGE SCALE GENOMIC DNA]</scope>
    <source>
        <strain evidence="2 3">RCC 1105</strain>
    </source>
</reference>
<feature type="transmembrane region" description="Helical" evidence="1">
    <location>
        <begin position="270"/>
        <end position="289"/>
    </location>
</feature>
<evidence type="ECO:0000313" key="2">
    <source>
        <dbReference type="EMBL" id="CCO20229.1"/>
    </source>
</evidence>
<feature type="transmembrane region" description="Helical" evidence="1">
    <location>
        <begin position="57"/>
        <end position="78"/>
    </location>
</feature>
<sequence>MIKNNITDDDDDFNLWWWTVSSYLAFFLLLIARFVVPHSGEMFHWKPNERRRRFAMNHRICGAMHLLVLVFGGVHLMLLSSYNTSSSFTSSSMSRLAVVAFDLVLGLSGILVTRTAVKDFGKLHSRVRERRTKSSGVLHETKTVATEEMEEHFFYQMVNLTQVLYLHFCETCDGKNARTLALVLSTWSIWRYRDRFPVNSFSRNYEGGENGRWFESVENFLYRAKKWQYVFYKTCLLHGLNVSSAIFGSSRSSSSKTTTILTTHGERFQLYWLCLNASYVMEFFLQTLVKKKYGTQSNALLMNQFLMVVSSLSAFPVVVRRVHPIAFVAALALNFLNRKQETANVCLTCVACVVFDRYVKI</sequence>
<feature type="transmembrane region" description="Helical" evidence="1">
    <location>
        <begin position="301"/>
        <end position="322"/>
    </location>
</feature>
<keyword evidence="1" id="KW-0472">Membrane</keyword>
<dbReference type="Proteomes" id="UP000198341">
    <property type="component" value="Chromosome 16"/>
</dbReference>
<evidence type="ECO:0000256" key="1">
    <source>
        <dbReference type="SAM" id="Phobius"/>
    </source>
</evidence>
<accession>K8EQK6</accession>
<gene>
    <name evidence="2" type="ordered locus">Bathy16g00890</name>
</gene>
<dbReference type="eggNOG" id="ENOG502RZEE">
    <property type="taxonomic scope" value="Eukaryota"/>
</dbReference>
<keyword evidence="3" id="KW-1185">Reference proteome</keyword>
<dbReference type="RefSeq" id="XP_007508612.1">
    <property type="nucleotide sequence ID" value="XM_007508550.1"/>
</dbReference>
<dbReference type="AlphaFoldDB" id="K8EQK6"/>
<feature type="transmembrane region" description="Helical" evidence="1">
    <location>
        <begin position="98"/>
        <end position="117"/>
    </location>
</feature>
<proteinExistence type="predicted"/>
<evidence type="ECO:0000313" key="3">
    <source>
        <dbReference type="Proteomes" id="UP000198341"/>
    </source>
</evidence>
<dbReference type="GeneID" id="19011272"/>
<name>K8EQK6_9CHLO</name>
<organism evidence="2 3">
    <name type="scientific">Bathycoccus prasinos</name>
    <dbReference type="NCBI Taxonomy" id="41875"/>
    <lineage>
        <taxon>Eukaryota</taxon>
        <taxon>Viridiplantae</taxon>
        <taxon>Chlorophyta</taxon>
        <taxon>Mamiellophyceae</taxon>
        <taxon>Mamiellales</taxon>
        <taxon>Bathycoccaceae</taxon>
        <taxon>Bathycoccus</taxon>
    </lineage>
</organism>
<dbReference type="OrthoDB" id="497944at2759"/>
<dbReference type="EMBL" id="FO082263">
    <property type="protein sequence ID" value="CCO20229.1"/>
    <property type="molecule type" value="Genomic_DNA"/>
</dbReference>
<protein>
    <submittedName>
        <fullName evidence="2">Uncharacterized protein</fullName>
    </submittedName>
</protein>